<proteinExistence type="predicted"/>
<evidence type="ECO:0000313" key="1">
    <source>
        <dbReference type="EMBL" id="GJT57134.1"/>
    </source>
</evidence>
<reference evidence="1" key="2">
    <citation type="submission" date="2022-01" db="EMBL/GenBank/DDBJ databases">
        <authorList>
            <person name="Yamashiro T."/>
            <person name="Shiraishi A."/>
            <person name="Satake H."/>
            <person name="Nakayama K."/>
        </authorList>
    </citation>
    <scope>NUCLEOTIDE SEQUENCE</scope>
</reference>
<evidence type="ECO:0000313" key="2">
    <source>
        <dbReference type="Proteomes" id="UP001151760"/>
    </source>
</evidence>
<name>A0ABQ5F1U1_9ASTR</name>
<comment type="caution">
    <text evidence="1">The sequence shown here is derived from an EMBL/GenBank/DDBJ whole genome shotgun (WGS) entry which is preliminary data.</text>
</comment>
<dbReference type="Proteomes" id="UP001151760">
    <property type="component" value="Unassembled WGS sequence"/>
</dbReference>
<organism evidence="1 2">
    <name type="scientific">Tanacetum coccineum</name>
    <dbReference type="NCBI Taxonomy" id="301880"/>
    <lineage>
        <taxon>Eukaryota</taxon>
        <taxon>Viridiplantae</taxon>
        <taxon>Streptophyta</taxon>
        <taxon>Embryophyta</taxon>
        <taxon>Tracheophyta</taxon>
        <taxon>Spermatophyta</taxon>
        <taxon>Magnoliopsida</taxon>
        <taxon>eudicotyledons</taxon>
        <taxon>Gunneridae</taxon>
        <taxon>Pentapetalae</taxon>
        <taxon>asterids</taxon>
        <taxon>campanulids</taxon>
        <taxon>Asterales</taxon>
        <taxon>Asteraceae</taxon>
        <taxon>Asteroideae</taxon>
        <taxon>Anthemideae</taxon>
        <taxon>Anthemidinae</taxon>
        <taxon>Tanacetum</taxon>
    </lineage>
</organism>
<dbReference type="EMBL" id="BQNB010016905">
    <property type="protein sequence ID" value="GJT57134.1"/>
    <property type="molecule type" value="Genomic_DNA"/>
</dbReference>
<keyword evidence="2" id="KW-1185">Reference proteome</keyword>
<sequence length="232" mass="26235">MTSGGSDRNVEDTLSKLLKKGTVAEYQNEFEMIITRLIEARVEAIGHKQKATTEKEETNKETVDTLTSLQSKVASLEAKGSLDASEDTLLSLQRSVDEVCSKFAKFSEDKVFSATKLPEADVGIRKRVKCYVQGSGRRKRKKVIGRGLAQLNPGRRFYGCPTISPTCVNFLQWFDPPMCQRSVQIIPGLLRSRNELKEILTMVEEKRLKLMKFLIISWVVFFMFTVQCEVLG</sequence>
<reference evidence="1" key="1">
    <citation type="journal article" date="2022" name="Int. J. Mol. Sci.">
        <title>Draft Genome of Tanacetum Coccineum: Genomic Comparison of Closely Related Tanacetum-Family Plants.</title>
        <authorList>
            <person name="Yamashiro T."/>
            <person name="Shiraishi A."/>
            <person name="Nakayama K."/>
            <person name="Satake H."/>
        </authorList>
    </citation>
    <scope>NUCLEOTIDE SEQUENCE</scope>
</reference>
<accession>A0ABQ5F1U1</accession>
<gene>
    <name evidence="1" type="ORF">Tco_0992188</name>
</gene>
<protein>
    <submittedName>
        <fullName evidence="1">Uncharacterized protein</fullName>
    </submittedName>
</protein>